<dbReference type="PANTHER" id="PTHR23112:SF0">
    <property type="entry name" value="TRANSMEMBRANE PROTEIN 116"/>
    <property type="match status" value="1"/>
</dbReference>
<comment type="caution">
    <text evidence="7">The sequence shown here is derived from an EMBL/GenBank/DDBJ whole genome shotgun (WGS) entry which is preliminary data.</text>
</comment>
<feature type="transmembrane region" description="Helical" evidence="6">
    <location>
        <begin position="134"/>
        <end position="155"/>
    </location>
</feature>
<keyword evidence="4 6" id="KW-0472">Membrane</keyword>
<protein>
    <recommendedName>
        <fullName evidence="9">G-protein coupled receptors family 1 profile domain-containing protein</fullName>
    </recommendedName>
</protein>
<feature type="transmembrane region" description="Helical" evidence="6">
    <location>
        <begin position="179"/>
        <end position="201"/>
    </location>
</feature>
<feature type="transmembrane region" description="Helical" evidence="6">
    <location>
        <begin position="48"/>
        <end position="68"/>
    </location>
</feature>
<evidence type="ECO:0000256" key="2">
    <source>
        <dbReference type="ARBA" id="ARBA00022692"/>
    </source>
</evidence>
<sequence>MSESRILSVPTVFVAILSVCSCEYVCFSTWKAKQKSNVYQRNSLFVDNIFLMALCDGLNALWCILNWLPSALTIFDPSKSSLWQYDETVCKLLGMFSQFVGTSSPLWHVLIALSLFYLILGFPLSTLARHKNKLFFGIVITGIVLTIIPFCYGAYGRIKTVGNDSECWINQKTLQLTEYVPIVLSVAFHNVITVIMGVQYCRYKYKHYADVEQHLISRRPHYSAVLSDKMAAFVIVFTLVRVFPTVNRIYGLIHDSSPLWLVLLHHVSIASVGLGDGLVWYCTRKQHSSNNQHLENKMRNREPVANPKGKQLTIQTLYSSQSVDNAFPSDDDDNGSFMLSSDLSSSST</sequence>
<evidence type="ECO:0000313" key="7">
    <source>
        <dbReference type="EMBL" id="ETO34721.1"/>
    </source>
</evidence>
<dbReference type="GO" id="GO:0004930">
    <property type="term" value="F:G protein-coupled receptor activity"/>
    <property type="evidence" value="ECO:0007669"/>
    <property type="project" value="InterPro"/>
</dbReference>
<proteinExistence type="predicted"/>
<dbReference type="Pfam" id="PF00002">
    <property type="entry name" value="7tm_2"/>
    <property type="match status" value="1"/>
</dbReference>
<dbReference type="PROSITE" id="PS51257">
    <property type="entry name" value="PROKAR_LIPOPROTEIN"/>
    <property type="match status" value="1"/>
</dbReference>
<dbReference type="SUPFAM" id="SSF81321">
    <property type="entry name" value="Family A G protein-coupled receptor-like"/>
    <property type="match status" value="1"/>
</dbReference>
<evidence type="ECO:0000256" key="1">
    <source>
        <dbReference type="ARBA" id="ARBA00004141"/>
    </source>
</evidence>
<keyword evidence="8" id="KW-1185">Reference proteome</keyword>
<comment type="subcellular location">
    <subcellularLocation>
        <location evidence="1">Membrane</location>
        <topology evidence="1">Multi-pass membrane protein</topology>
    </subcellularLocation>
</comment>
<gene>
    <name evidence="7" type="ORF">RFI_02367</name>
</gene>
<dbReference type="GO" id="GO:0005886">
    <property type="term" value="C:plasma membrane"/>
    <property type="evidence" value="ECO:0007669"/>
    <property type="project" value="TreeGrafter"/>
</dbReference>
<accession>X6P962</accession>
<feature type="compositionally biased region" description="Low complexity" evidence="5">
    <location>
        <begin position="339"/>
        <end position="348"/>
    </location>
</feature>
<feature type="transmembrane region" description="Helical" evidence="6">
    <location>
        <begin position="263"/>
        <end position="282"/>
    </location>
</feature>
<feature type="region of interest" description="Disordered" evidence="5">
    <location>
        <begin position="323"/>
        <end position="348"/>
    </location>
</feature>
<evidence type="ECO:0000256" key="5">
    <source>
        <dbReference type="SAM" id="MobiDB-lite"/>
    </source>
</evidence>
<dbReference type="EMBL" id="ASPP01002332">
    <property type="protein sequence ID" value="ETO34721.1"/>
    <property type="molecule type" value="Genomic_DNA"/>
</dbReference>
<feature type="transmembrane region" description="Helical" evidence="6">
    <location>
        <begin position="222"/>
        <end position="243"/>
    </location>
</feature>
<evidence type="ECO:0000256" key="3">
    <source>
        <dbReference type="ARBA" id="ARBA00022989"/>
    </source>
</evidence>
<keyword evidence="2 6" id="KW-0812">Transmembrane</keyword>
<evidence type="ECO:0000313" key="8">
    <source>
        <dbReference type="Proteomes" id="UP000023152"/>
    </source>
</evidence>
<evidence type="ECO:0008006" key="9">
    <source>
        <dbReference type="Google" id="ProtNLM"/>
    </source>
</evidence>
<dbReference type="InterPro" id="IPR000832">
    <property type="entry name" value="GPCR_2_secretin-like"/>
</dbReference>
<name>X6P962_RETFI</name>
<organism evidence="7 8">
    <name type="scientific">Reticulomyxa filosa</name>
    <dbReference type="NCBI Taxonomy" id="46433"/>
    <lineage>
        <taxon>Eukaryota</taxon>
        <taxon>Sar</taxon>
        <taxon>Rhizaria</taxon>
        <taxon>Retaria</taxon>
        <taxon>Foraminifera</taxon>
        <taxon>Monothalamids</taxon>
        <taxon>Reticulomyxidae</taxon>
        <taxon>Reticulomyxa</taxon>
    </lineage>
</organism>
<evidence type="ECO:0000256" key="4">
    <source>
        <dbReference type="ARBA" id="ARBA00023136"/>
    </source>
</evidence>
<feature type="transmembrane region" description="Helical" evidence="6">
    <location>
        <begin position="6"/>
        <end position="27"/>
    </location>
</feature>
<reference evidence="7 8" key="1">
    <citation type="journal article" date="2013" name="Curr. Biol.">
        <title>The Genome of the Foraminiferan Reticulomyxa filosa.</title>
        <authorList>
            <person name="Glockner G."/>
            <person name="Hulsmann N."/>
            <person name="Schleicher M."/>
            <person name="Noegel A.A."/>
            <person name="Eichinger L."/>
            <person name="Gallinger C."/>
            <person name="Pawlowski J."/>
            <person name="Sierra R."/>
            <person name="Euteneuer U."/>
            <person name="Pillet L."/>
            <person name="Moustafa A."/>
            <person name="Platzer M."/>
            <person name="Groth M."/>
            <person name="Szafranski K."/>
            <person name="Schliwa M."/>
        </authorList>
    </citation>
    <scope>NUCLEOTIDE SEQUENCE [LARGE SCALE GENOMIC DNA]</scope>
</reference>
<dbReference type="PANTHER" id="PTHR23112">
    <property type="entry name" value="G PROTEIN-COUPLED RECEPTOR 157-RELATED"/>
    <property type="match status" value="1"/>
</dbReference>
<keyword evidence="3 6" id="KW-1133">Transmembrane helix</keyword>
<dbReference type="GO" id="GO:0007189">
    <property type="term" value="P:adenylate cyclase-activating G protein-coupled receptor signaling pathway"/>
    <property type="evidence" value="ECO:0007669"/>
    <property type="project" value="TreeGrafter"/>
</dbReference>
<dbReference type="AlphaFoldDB" id="X6P962"/>
<dbReference type="Gene3D" id="1.20.1070.10">
    <property type="entry name" value="Rhodopsin 7-helix transmembrane proteins"/>
    <property type="match status" value="1"/>
</dbReference>
<dbReference type="Proteomes" id="UP000023152">
    <property type="component" value="Unassembled WGS sequence"/>
</dbReference>
<feature type="transmembrane region" description="Helical" evidence="6">
    <location>
        <begin position="106"/>
        <end position="127"/>
    </location>
</feature>
<evidence type="ECO:0000256" key="6">
    <source>
        <dbReference type="SAM" id="Phobius"/>
    </source>
</evidence>